<organism evidence="1 2">
    <name type="scientific">Streptomyces phage Coruscant</name>
    <dbReference type="NCBI Taxonomy" id="2739834"/>
    <lineage>
        <taxon>Viruses</taxon>
        <taxon>Duplodnaviria</taxon>
        <taxon>Heunggongvirae</taxon>
        <taxon>Uroviricota</taxon>
        <taxon>Caudoviricetes</taxon>
        <taxon>Stanwilliamsviridae</taxon>
        <taxon>Boydwoodruffvirinae</taxon>
        <taxon>Coruscantvirus</taxon>
        <taxon>Coruscantvirus coruscant</taxon>
    </lineage>
</organism>
<dbReference type="EMBL" id="MT711976">
    <property type="protein sequence ID" value="QMP84335.1"/>
    <property type="molecule type" value="Genomic_DNA"/>
</dbReference>
<dbReference type="Proteomes" id="UP000515922">
    <property type="component" value="Segment"/>
</dbReference>
<evidence type="ECO:0000313" key="1">
    <source>
        <dbReference type="EMBL" id="QMP84335.1"/>
    </source>
</evidence>
<gene>
    <name evidence="1" type="ORF">HUN41_00246</name>
</gene>
<protein>
    <submittedName>
        <fullName evidence="1">Uncharacterized protein</fullName>
    </submittedName>
</protein>
<sequence length="73" mass="8491">MVCDSCGAQRNVLTTKKSEIYKLMVFSFCHSCTEKNMEPRWLIILAARAGKDVSFWLEERRYEGEDILGKDLE</sequence>
<keyword evidence="2" id="KW-1185">Reference proteome</keyword>
<proteinExistence type="predicted"/>
<evidence type="ECO:0000313" key="2">
    <source>
        <dbReference type="Proteomes" id="UP000515922"/>
    </source>
</evidence>
<reference evidence="1 2" key="1">
    <citation type="submission" date="2020-07" db="EMBL/GenBank/DDBJ databases">
        <title>Streptomyces phage Genome sequencing and assembly.</title>
        <authorList>
            <person name="Sharma V."/>
            <person name="Hardy A."/>
            <person name="Frunzke J."/>
        </authorList>
    </citation>
    <scope>NUCLEOTIDE SEQUENCE [LARGE SCALE GENOMIC DNA]</scope>
</reference>
<accession>A0A7G4AWE5</accession>
<name>A0A7G4AWE5_9CAUD</name>